<proteinExistence type="predicted"/>
<sequence length="82" mass="9118">MGQGFSHFQLNFLTFFSRKMRALKIIYFPVIILVLVVISQFGQAQHVGVSPAPTPTSDGFAIDQGIAYILMLVALAITYIFH</sequence>
<dbReference type="Proteomes" id="UP000828941">
    <property type="component" value="Chromosome 14"/>
</dbReference>
<dbReference type="EMBL" id="CM039439">
    <property type="protein sequence ID" value="KAI4297388.1"/>
    <property type="molecule type" value="Genomic_DNA"/>
</dbReference>
<evidence type="ECO:0000313" key="2">
    <source>
        <dbReference type="Proteomes" id="UP000828941"/>
    </source>
</evidence>
<gene>
    <name evidence="1" type="ORF">L6164_037281</name>
</gene>
<comment type="caution">
    <text evidence="1">The sequence shown here is derived from an EMBL/GenBank/DDBJ whole genome shotgun (WGS) entry which is preliminary data.</text>
</comment>
<organism evidence="1 2">
    <name type="scientific">Bauhinia variegata</name>
    <name type="common">Purple orchid tree</name>
    <name type="synonym">Phanera variegata</name>
    <dbReference type="NCBI Taxonomy" id="167791"/>
    <lineage>
        <taxon>Eukaryota</taxon>
        <taxon>Viridiplantae</taxon>
        <taxon>Streptophyta</taxon>
        <taxon>Embryophyta</taxon>
        <taxon>Tracheophyta</taxon>
        <taxon>Spermatophyta</taxon>
        <taxon>Magnoliopsida</taxon>
        <taxon>eudicotyledons</taxon>
        <taxon>Gunneridae</taxon>
        <taxon>Pentapetalae</taxon>
        <taxon>rosids</taxon>
        <taxon>fabids</taxon>
        <taxon>Fabales</taxon>
        <taxon>Fabaceae</taxon>
        <taxon>Cercidoideae</taxon>
        <taxon>Cercideae</taxon>
        <taxon>Bauhiniinae</taxon>
        <taxon>Bauhinia</taxon>
    </lineage>
</organism>
<evidence type="ECO:0000313" key="1">
    <source>
        <dbReference type="EMBL" id="KAI4297388.1"/>
    </source>
</evidence>
<accession>A0ACB9KJM4</accession>
<reference evidence="1 2" key="1">
    <citation type="journal article" date="2022" name="DNA Res.">
        <title>Chromosomal-level genome assembly of the orchid tree Bauhinia variegata (Leguminosae; Cercidoideae) supports the allotetraploid origin hypothesis of Bauhinia.</title>
        <authorList>
            <person name="Zhong Y."/>
            <person name="Chen Y."/>
            <person name="Zheng D."/>
            <person name="Pang J."/>
            <person name="Liu Y."/>
            <person name="Luo S."/>
            <person name="Meng S."/>
            <person name="Qian L."/>
            <person name="Wei D."/>
            <person name="Dai S."/>
            <person name="Zhou R."/>
        </authorList>
    </citation>
    <scope>NUCLEOTIDE SEQUENCE [LARGE SCALE GENOMIC DNA]</scope>
    <source>
        <strain evidence="1">BV-YZ2020</strain>
    </source>
</reference>
<keyword evidence="2" id="KW-1185">Reference proteome</keyword>
<protein>
    <submittedName>
        <fullName evidence="1">Uncharacterized protein</fullName>
    </submittedName>
</protein>
<name>A0ACB9KJM4_BAUVA</name>